<keyword evidence="1" id="KW-0472">Membrane</keyword>
<evidence type="ECO:0000313" key="2">
    <source>
        <dbReference type="EMBL" id="KKT34388.1"/>
    </source>
</evidence>
<reference evidence="2 3" key="1">
    <citation type="journal article" date="2015" name="Nature">
        <title>rRNA introns, odd ribosomes, and small enigmatic genomes across a large radiation of phyla.</title>
        <authorList>
            <person name="Brown C.T."/>
            <person name="Hug L.A."/>
            <person name="Thomas B.C."/>
            <person name="Sharon I."/>
            <person name="Castelle C.J."/>
            <person name="Singh A."/>
            <person name="Wilkins M.J."/>
            <person name="Williams K.H."/>
            <person name="Banfield J.F."/>
        </authorList>
    </citation>
    <scope>NUCLEOTIDE SEQUENCE [LARGE SCALE GENOMIC DNA]</scope>
</reference>
<sequence>MQLTFRIQVMPQKKKKSSIPFLENTYFLVALIIAGAFVAGFIVSHNIPDTNLRDIVPAFFQSQPGLPEDETIGGYIQSQTADLDGDKNLELIVISFSHTDEYGLSKVHFSIFKKDGRMWQKIFEKELEGLTLRDDAGSLSEYGKNYHSFQLKDVTGDGKPDVFLKMRAEGSGRFFGVFIFDTPSKTRVREIFGKGPIAHGQAGIEGERIWLMEPLYQPDDPNCCPSSWKKTWWEYEGGFFVVVKTLIRNDYDTLLQISYTAIKATNTPKPTLQSISEDELILSSARDYVKLHSTPETKFSVRITKKVGKYALVQVIPEDNIEGAAVIVEKVGNRWIAQDMGTAFPEWEARVPELFR</sequence>
<evidence type="ECO:0000256" key="1">
    <source>
        <dbReference type="SAM" id="Phobius"/>
    </source>
</evidence>
<protein>
    <submittedName>
        <fullName evidence="2">Uncharacterized protein</fullName>
    </submittedName>
</protein>
<accession>A0A0G1GJ71</accession>
<feature type="transmembrane region" description="Helical" evidence="1">
    <location>
        <begin position="21"/>
        <end position="43"/>
    </location>
</feature>
<proteinExistence type="predicted"/>
<dbReference type="AlphaFoldDB" id="A0A0G1GJ71"/>
<dbReference type="EMBL" id="LCHM01000077">
    <property type="protein sequence ID" value="KKT34388.1"/>
    <property type="molecule type" value="Genomic_DNA"/>
</dbReference>
<evidence type="ECO:0000313" key="3">
    <source>
        <dbReference type="Proteomes" id="UP000034617"/>
    </source>
</evidence>
<gene>
    <name evidence="2" type="ORF">UW22_C0077G0004</name>
</gene>
<keyword evidence="1" id="KW-1133">Transmembrane helix</keyword>
<organism evidence="2 3">
    <name type="scientific">Candidatus Gottesmanbacteria bacterium GW2011_GWB1_44_11c</name>
    <dbReference type="NCBI Taxonomy" id="1618447"/>
    <lineage>
        <taxon>Bacteria</taxon>
        <taxon>Candidatus Gottesmaniibacteriota</taxon>
    </lineage>
</organism>
<dbReference type="SUPFAM" id="SSF69318">
    <property type="entry name" value="Integrin alpha N-terminal domain"/>
    <property type="match status" value="1"/>
</dbReference>
<keyword evidence="1" id="KW-0812">Transmembrane</keyword>
<dbReference type="Proteomes" id="UP000034617">
    <property type="component" value="Unassembled WGS sequence"/>
</dbReference>
<dbReference type="InterPro" id="IPR028994">
    <property type="entry name" value="Integrin_alpha_N"/>
</dbReference>
<comment type="caution">
    <text evidence="2">The sequence shown here is derived from an EMBL/GenBank/DDBJ whole genome shotgun (WGS) entry which is preliminary data.</text>
</comment>
<name>A0A0G1GJ71_9BACT</name>